<organism evidence="3">
    <name type="scientific">Eubacterium limosum</name>
    <dbReference type="NCBI Taxonomy" id="1736"/>
    <lineage>
        <taxon>Bacteria</taxon>
        <taxon>Bacillati</taxon>
        <taxon>Bacillota</taxon>
        <taxon>Clostridia</taxon>
        <taxon>Eubacteriales</taxon>
        <taxon>Eubacteriaceae</taxon>
        <taxon>Eubacterium</taxon>
    </lineage>
</organism>
<dbReference type="InterPro" id="IPR035168">
    <property type="entry name" value="DUF5317"/>
</dbReference>
<keyword evidence="2" id="KW-0812">Transmembrane</keyword>
<evidence type="ECO:0000256" key="2">
    <source>
        <dbReference type="SAM" id="Phobius"/>
    </source>
</evidence>
<feature type="transmembrane region" description="Helical" evidence="2">
    <location>
        <begin position="56"/>
        <end position="77"/>
    </location>
</feature>
<proteinExistence type="predicted"/>
<sequence length="572" mass="63572">MFVLIAIILGLIIGFIRGGSFKGFKAKKISLLPLGIIGIILQFGLHLYYYTGGIEAVDAFLPVVNFISYILILVMLVFNLDDFWTIMMAVGITANFIVTFINGGKMPVASKIVESLPATSAFATSINEGTNAVYAVMQQSGLWVLGVNVPIPFVGGFMQYIGSIGGFSIGSAVVFIGLIGWVQYAMNRVPADSVFNKDEPIGEEDYILPPDEDEEDDFFDDYDDENDDYYPEEEFEEDPIENLEGSFESMTDVIPKLTPEAIAEIQNNGGDSSMGKSILDEYDPSQDTKVFTAIKDIGTYEPSEVKEDFSDEDTGPVSGFFTQSFYAEKEKGKLAFEKEQEEIKTEEKPEEKVPEQRVVIQEPVINIEPVPQPQPVVVEEKTPFVVEDDKIVSNPEYGATMINTEKEERTEDDMLSIWQQVNQEQERIRARKRRRTRYVDVKEPFKAEREKVAAEKAVARAAAVAKAQAVTEAQPVHRQITPEELQAQTIVAQQAAAAVQKPAEPVITPPIEEPAAPVNTVTVSQQPSVQNSSADVKASSADPDEERERAGYERVKLNVDGKDVVFWRKKKD</sequence>
<evidence type="ECO:0000256" key="1">
    <source>
        <dbReference type="SAM" id="MobiDB-lite"/>
    </source>
</evidence>
<reference evidence="3" key="1">
    <citation type="submission" date="2019-11" db="EMBL/GenBank/DDBJ databases">
        <authorList>
            <person name="Feng L."/>
        </authorList>
    </citation>
    <scope>NUCLEOTIDE SEQUENCE</scope>
    <source>
        <strain evidence="3">ElimosumLFYP34</strain>
    </source>
</reference>
<dbReference type="EMBL" id="CACRTR010000005">
    <property type="protein sequence ID" value="VYT95871.1"/>
    <property type="molecule type" value="Genomic_DNA"/>
</dbReference>
<feature type="compositionally biased region" description="Polar residues" evidence="1">
    <location>
        <begin position="519"/>
        <end position="534"/>
    </location>
</feature>
<protein>
    <submittedName>
        <fullName evidence="3">Uncharacterized protein</fullName>
    </submittedName>
</protein>
<keyword evidence="2" id="KW-0472">Membrane</keyword>
<evidence type="ECO:0000313" key="3">
    <source>
        <dbReference type="EMBL" id="VYT95871.1"/>
    </source>
</evidence>
<gene>
    <name evidence="3" type="ORF">ELLFYP34_02339</name>
</gene>
<dbReference type="Pfam" id="PF17248">
    <property type="entry name" value="DUF5317"/>
    <property type="match status" value="1"/>
</dbReference>
<feature type="transmembrane region" description="Helical" evidence="2">
    <location>
        <begin position="28"/>
        <end position="49"/>
    </location>
</feature>
<feature type="transmembrane region" description="Helical" evidence="2">
    <location>
        <begin position="83"/>
        <end position="101"/>
    </location>
</feature>
<name>A0A6N3AW13_EUBLI</name>
<feature type="region of interest" description="Disordered" evidence="1">
    <location>
        <begin position="508"/>
        <end position="554"/>
    </location>
</feature>
<dbReference type="AlphaFoldDB" id="A0A6N3AW13"/>
<feature type="transmembrane region" description="Helical" evidence="2">
    <location>
        <begin position="160"/>
        <end position="182"/>
    </location>
</feature>
<keyword evidence="2" id="KW-1133">Transmembrane helix</keyword>
<accession>A0A6N3AW13</accession>